<evidence type="ECO:0000313" key="2">
    <source>
        <dbReference type="Proteomes" id="UP000254176"/>
    </source>
</evidence>
<dbReference type="EMBL" id="UGRP01000001">
    <property type="protein sequence ID" value="SUA18723.1"/>
    <property type="molecule type" value="Genomic_DNA"/>
</dbReference>
<organism evidence="1 2">
    <name type="scientific">Neisseria meningitidis</name>
    <dbReference type="NCBI Taxonomy" id="487"/>
    <lineage>
        <taxon>Bacteria</taxon>
        <taxon>Pseudomonadati</taxon>
        <taxon>Pseudomonadota</taxon>
        <taxon>Betaproteobacteria</taxon>
        <taxon>Neisseriales</taxon>
        <taxon>Neisseriaceae</taxon>
        <taxon>Neisseria</taxon>
    </lineage>
</organism>
<accession>A0A378VP84</accession>
<dbReference type="AlphaFoldDB" id="A0A378VP84"/>
<dbReference type="Proteomes" id="UP000254176">
    <property type="component" value="Unassembled WGS sequence"/>
</dbReference>
<name>A0A378VP84_NEIME</name>
<proteinExistence type="predicted"/>
<evidence type="ECO:0000313" key="1">
    <source>
        <dbReference type="EMBL" id="SUA18723.1"/>
    </source>
</evidence>
<sequence length="292" mass="33008">MAVISQAVHNWKLTKPYQHKPNFQPHGDMFPDRRISPFSKRNIVSVSKYFMLRPSAMDWDFIEKHYPNYYRSNAILKSDDMSYCLGDMGDVPRDTVITEESYKAFEEYAEDLAYRVENGFADFIGSSLTFGQAADYFDDWLYAVAVLEGVGCIQVSEAVRFWAEKVFNTPAEKRRQWYAGRLSSDPKPSDAERLLIEVANYIALKYGLVFGENGESVLDVSENILQAHLYHEADPGFSFFLKSDQFGLSVFGSSRYFPLQSIVISNEMPIAAAQTLIDILISGSAPNTVVSG</sequence>
<protein>
    <submittedName>
        <fullName evidence="1">Uncharacterized protein</fullName>
    </submittedName>
</protein>
<reference evidence="1 2" key="1">
    <citation type="submission" date="2018-06" db="EMBL/GenBank/DDBJ databases">
        <authorList>
            <consortium name="Pathogen Informatics"/>
            <person name="Doyle S."/>
        </authorList>
    </citation>
    <scope>NUCLEOTIDE SEQUENCE [LARGE SCALE GENOMIC DNA]</scope>
    <source>
        <strain evidence="1 2">NCTC8554</strain>
    </source>
</reference>
<gene>
    <name evidence="1" type="ORF">NCTC8554_00402</name>
</gene>